<keyword evidence="2" id="KW-1185">Reference proteome</keyword>
<evidence type="ECO:0000313" key="2">
    <source>
        <dbReference type="Proteomes" id="UP001058074"/>
    </source>
</evidence>
<sequence length="259" mass="30589">MFIPKIIVKKSDISHNVNFITELLAPDNENNTSLPFKDRVYGLLPELKGRITDSMTKEQIYSEVENIVKERLLANTKEIDDRVKYLQKVFDKLSIPLLSSLLDIFNLQWDDSQSEIICYLGCYPVFPRDIVNKEFWINYNTIDERILKGAVHEIDHFMVYEKWKSMHTDSKDADHNYPNPLWFLEEIIVDPTLNESTITDLIPYKHRAYEQFYHETVADITIIDKIKYLYNTKESIEGFLDNTYEFIKNNIKEITEKCG</sequence>
<proteinExistence type="predicted"/>
<dbReference type="Proteomes" id="UP001058074">
    <property type="component" value="Unassembled WGS sequence"/>
</dbReference>
<gene>
    <name evidence="1" type="ORF">rsdtw13_17660</name>
</gene>
<organism evidence="1 2">
    <name type="scientific">Inconstantimicrobium mannanitabidum</name>
    <dbReference type="NCBI Taxonomy" id="1604901"/>
    <lineage>
        <taxon>Bacteria</taxon>
        <taxon>Bacillati</taxon>
        <taxon>Bacillota</taxon>
        <taxon>Clostridia</taxon>
        <taxon>Eubacteriales</taxon>
        <taxon>Clostridiaceae</taxon>
        <taxon>Inconstantimicrobium</taxon>
    </lineage>
</organism>
<name>A0ACB5RBV7_9CLOT</name>
<dbReference type="EMBL" id="BROD01000001">
    <property type="protein sequence ID" value="GKX66508.1"/>
    <property type="molecule type" value="Genomic_DNA"/>
</dbReference>
<accession>A0ACB5RBV7</accession>
<evidence type="ECO:0000313" key="1">
    <source>
        <dbReference type="EMBL" id="GKX66508.1"/>
    </source>
</evidence>
<reference evidence="1" key="1">
    <citation type="journal article" date="2025" name="Int. J. Syst. Evol. Microbiol.">
        <title>Inconstantimicrobium mannanitabidum sp. nov., a novel member of the family Clostridiaceae isolated from anoxic soil under the treatment of reductive soil disinfestation.</title>
        <authorList>
            <person name="Ueki A."/>
            <person name="Tonouchi A."/>
            <person name="Honma S."/>
            <person name="Kaku N."/>
            <person name="Ueki K."/>
        </authorList>
    </citation>
    <scope>NUCLEOTIDE SEQUENCE</scope>
    <source>
        <strain evidence="1">TW13</strain>
    </source>
</reference>
<protein>
    <submittedName>
        <fullName evidence="1">Uncharacterized protein</fullName>
    </submittedName>
</protein>
<comment type="caution">
    <text evidence="1">The sequence shown here is derived from an EMBL/GenBank/DDBJ whole genome shotgun (WGS) entry which is preliminary data.</text>
</comment>